<feature type="transmembrane region" description="Helical" evidence="6">
    <location>
        <begin position="78"/>
        <end position="96"/>
    </location>
</feature>
<dbReference type="GO" id="GO:0005886">
    <property type="term" value="C:plasma membrane"/>
    <property type="evidence" value="ECO:0007669"/>
    <property type="project" value="UniProtKB-SubCell"/>
</dbReference>
<organism evidence="8 9">
    <name type="scientific">Candidatus Scybalocola faecigallinarum</name>
    <dbReference type="NCBI Taxonomy" id="2840941"/>
    <lineage>
        <taxon>Bacteria</taxon>
        <taxon>Bacillati</taxon>
        <taxon>Bacillota</taxon>
        <taxon>Clostridia</taxon>
        <taxon>Lachnospirales</taxon>
        <taxon>Lachnospiraceae</taxon>
        <taxon>Lachnospiraceae incertae sedis</taxon>
        <taxon>Candidatus Scybalocola (ex Gilroy et al. 2021)</taxon>
    </lineage>
</organism>
<evidence type="ECO:0000256" key="6">
    <source>
        <dbReference type="SAM" id="Phobius"/>
    </source>
</evidence>
<accession>A0A9D1F4I4</accession>
<evidence type="ECO:0000256" key="5">
    <source>
        <dbReference type="ARBA" id="ARBA00023136"/>
    </source>
</evidence>
<feature type="transmembrane region" description="Helical" evidence="6">
    <location>
        <begin position="149"/>
        <end position="168"/>
    </location>
</feature>
<dbReference type="Pfam" id="PF10035">
    <property type="entry name" value="DUF2179"/>
    <property type="match status" value="1"/>
</dbReference>
<comment type="subcellular location">
    <subcellularLocation>
        <location evidence="1">Cell membrane</location>
        <topology evidence="1">Multi-pass membrane protein</topology>
    </subcellularLocation>
</comment>
<evidence type="ECO:0000313" key="8">
    <source>
        <dbReference type="EMBL" id="HIS47346.1"/>
    </source>
</evidence>
<dbReference type="InterPro" id="IPR019264">
    <property type="entry name" value="DUF2179"/>
</dbReference>
<dbReference type="PIRSF" id="PIRSF006483">
    <property type="entry name" value="Membrane_protein_YitT"/>
    <property type="match status" value="1"/>
</dbReference>
<sequence>MAKKVTSFLLLTFSTILMAVGVYFFKFPNNFTFGGVTGFAVIIAEFVPLSASDVSFWLNMILLVIGFLFLGKKFGAKTAYTTILLSVLLSVFERIWPMSRPFTTQPMLELCFAIALPAVGSAILFNMGASSGGTDVIAMILKKYTSVNIGMALLLTDIIAAAATCFIFDIETGLYAFLGLTVKSFMVDGIIENIHLCKYFTVICDEPEPICHFIIHELNRSATKVEATGAFSGHEKHIINTVLSRPEAVRLRNYIHETQPSAFVLISNTSEIVGKGFHSI</sequence>
<keyword evidence="5 6" id="KW-0472">Membrane</keyword>
<reference evidence="8" key="1">
    <citation type="submission" date="2020-10" db="EMBL/GenBank/DDBJ databases">
        <authorList>
            <person name="Gilroy R."/>
        </authorList>
    </citation>
    <scope>NUCLEOTIDE SEQUENCE</scope>
    <source>
        <strain evidence="8">CHK178-757</strain>
    </source>
</reference>
<dbReference type="Gene3D" id="3.30.70.120">
    <property type="match status" value="1"/>
</dbReference>
<comment type="caution">
    <text evidence="8">The sequence shown here is derived from an EMBL/GenBank/DDBJ whole genome shotgun (WGS) entry which is preliminary data.</text>
</comment>
<proteinExistence type="predicted"/>
<evidence type="ECO:0000259" key="7">
    <source>
        <dbReference type="Pfam" id="PF10035"/>
    </source>
</evidence>
<feature type="transmembrane region" description="Helical" evidence="6">
    <location>
        <begin position="108"/>
        <end position="129"/>
    </location>
</feature>
<feature type="transmembrane region" description="Helical" evidence="6">
    <location>
        <begin position="56"/>
        <end position="72"/>
    </location>
</feature>
<dbReference type="InterPro" id="IPR051461">
    <property type="entry name" value="UPF0750_membrane"/>
</dbReference>
<keyword evidence="3 6" id="KW-0812">Transmembrane</keyword>
<feature type="domain" description="DUF2179" evidence="7">
    <location>
        <begin position="220"/>
        <end position="274"/>
    </location>
</feature>
<keyword evidence="4 6" id="KW-1133">Transmembrane helix</keyword>
<dbReference type="Pfam" id="PF02588">
    <property type="entry name" value="YitT_membrane"/>
    <property type="match status" value="1"/>
</dbReference>
<feature type="transmembrane region" description="Helical" evidence="6">
    <location>
        <begin position="7"/>
        <end position="25"/>
    </location>
</feature>
<reference evidence="8" key="2">
    <citation type="journal article" date="2021" name="PeerJ">
        <title>Extensive microbial diversity within the chicken gut microbiome revealed by metagenomics and culture.</title>
        <authorList>
            <person name="Gilroy R."/>
            <person name="Ravi A."/>
            <person name="Getino M."/>
            <person name="Pursley I."/>
            <person name="Horton D.L."/>
            <person name="Alikhan N.F."/>
            <person name="Baker D."/>
            <person name="Gharbi K."/>
            <person name="Hall N."/>
            <person name="Watson M."/>
            <person name="Adriaenssens E.M."/>
            <person name="Foster-Nyarko E."/>
            <person name="Jarju S."/>
            <person name="Secka A."/>
            <person name="Antonio M."/>
            <person name="Oren A."/>
            <person name="Chaudhuri R.R."/>
            <person name="La Ragione R."/>
            <person name="Hildebrand F."/>
            <person name="Pallen M.J."/>
        </authorList>
    </citation>
    <scope>NUCLEOTIDE SEQUENCE</scope>
    <source>
        <strain evidence="8">CHK178-757</strain>
    </source>
</reference>
<evidence type="ECO:0000256" key="3">
    <source>
        <dbReference type="ARBA" id="ARBA00022692"/>
    </source>
</evidence>
<evidence type="ECO:0000256" key="2">
    <source>
        <dbReference type="ARBA" id="ARBA00022475"/>
    </source>
</evidence>
<dbReference type="Proteomes" id="UP000823927">
    <property type="component" value="Unassembled WGS sequence"/>
</dbReference>
<dbReference type="AlphaFoldDB" id="A0A9D1F4I4"/>
<evidence type="ECO:0000313" key="9">
    <source>
        <dbReference type="Proteomes" id="UP000823927"/>
    </source>
</evidence>
<dbReference type="PANTHER" id="PTHR33545:SF5">
    <property type="entry name" value="UPF0750 MEMBRANE PROTEIN YITT"/>
    <property type="match status" value="1"/>
</dbReference>
<dbReference type="InterPro" id="IPR015867">
    <property type="entry name" value="N-reg_PII/ATP_PRibTrfase_C"/>
</dbReference>
<dbReference type="PANTHER" id="PTHR33545">
    <property type="entry name" value="UPF0750 MEMBRANE PROTEIN YITT-RELATED"/>
    <property type="match status" value="1"/>
</dbReference>
<dbReference type="InterPro" id="IPR003740">
    <property type="entry name" value="YitT"/>
</dbReference>
<evidence type="ECO:0000256" key="1">
    <source>
        <dbReference type="ARBA" id="ARBA00004651"/>
    </source>
</evidence>
<evidence type="ECO:0000256" key="4">
    <source>
        <dbReference type="ARBA" id="ARBA00022989"/>
    </source>
</evidence>
<gene>
    <name evidence="8" type="ORF">IAB46_07300</name>
</gene>
<dbReference type="EMBL" id="DVIT01000027">
    <property type="protein sequence ID" value="HIS47346.1"/>
    <property type="molecule type" value="Genomic_DNA"/>
</dbReference>
<protein>
    <submittedName>
        <fullName evidence="8">YitT family protein</fullName>
    </submittedName>
</protein>
<keyword evidence="2" id="KW-1003">Cell membrane</keyword>
<name>A0A9D1F4I4_9FIRM</name>